<name>A0ABX0VZZ0_9RHOB</name>
<dbReference type="PANTHER" id="PTHR43747">
    <property type="entry name" value="FAD-BINDING PROTEIN"/>
    <property type="match status" value="1"/>
</dbReference>
<keyword evidence="2" id="KW-1185">Reference proteome</keyword>
<comment type="caution">
    <text evidence="1">The sequence shown here is derived from an EMBL/GenBank/DDBJ whole genome shotgun (WGS) entry which is preliminary data.</text>
</comment>
<dbReference type="Gene3D" id="3.50.50.60">
    <property type="entry name" value="FAD/NAD(P)-binding domain"/>
    <property type="match status" value="1"/>
</dbReference>
<dbReference type="InterPro" id="IPR006905">
    <property type="entry name" value="Flavin_halogenase"/>
</dbReference>
<sequence length="525" mass="57923">MDPRTESLSYMTSAADPKSIIITGGGTAGWLAALILQAEAKRQTLPLAITLVESSKIPTIGVGEGTTAIFRGLLQSLGLDEAEFLAKTDATIKFGIRHRDWRRKGHVYDGPIDDVYFLADKVPNGGMWIDNYCVAAGRPVTDPHIFAALMAKGKAPVAEVNGRTVAVSQFHHAYHFDQAKVGAWLRSKADGIAAVDAIVEGADRHPETGDITALRLDNGDTLRGDFFIDATGFRRALIGQEMGAEWVSYADALPVNRAMPFWLDHGDGDGDGEIPNYTHAWAQGSGWMWQIPTAERMGCGYVYSDRHTTPEEAQAEIEAILGRKIEPRNDIKIDAGRLSEVWRGNVLAIGLAGSFLEPLEATSIHGTLVQLMLFARRHLADFSGAKGRDAYNHAIAGQVDDFRDFINLHYVSERRDTPFWTDVAEDFILPQTRERLERWSRKMPDASDFTNNLGGLPHVEELLHLPVLDGLGLLNKQAARAAMDRDKRLRAFARDTTDYLTQQAKTAASKALSHKEYLSRLRAAH</sequence>
<dbReference type="SUPFAM" id="SSF51905">
    <property type="entry name" value="FAD/NAD(P)-binding domain"/>
    <property type="match status" value="1"/>
</dbReference>
<dbReference type="PANTHER" id="PTHR43747:SF4">
    <property type="entry name" value="FLAVIN-DEPENDENT TRYPTOPHAN HALOGENASE"/>
    <property type="match status" value="1"/>
</dbReference>
<proteinExistence type="predicted"/>
<dbReference type="InterPro" id="IPR050816">
    <property type="entry name" value="Flavin-dep_Halogenase_NPB"/>
</dbReference>
<accession>A0ABX0VZZ0</accession>
<protein>
    <submittedName>
        <fullName evidence="1">Tryptophan 7-halogenase</fullName>
    </submittedName>
</protein>
<organism evidence="1 2">
    <name type="scientific">Marivivens donghaensis</name>
    <dbReference type="NCBI Taxonomy" id="1699413"/>
    <lineage>
        <taxon>Bacteria</taxon>
        <taxon>Pseudomonadati</taxon>
        <taxon>Pseudomonadota</taxon>
        <taxon>Alphaproteobacteria</taxon>
        <taxon>Rhodobacterales</taxon>
        <taxon>Paracoccaceae</taxon>
        <taxon>Marivivens group</taxon>
        <taxon>Marivivens</taxon>
    </lineage>
</organism>
<evidence type="ECO:0000313" key="2">
    <source>
        <dbReference type="Proteomes" id="UP000709466"/>
    </source>
</evidence>
<dbReference type="RefSeq" id="WP_167638107.1">
    <property type="nucleotide sequence ID" value="NZ_JAATOP010000005.1"/>
</dbReference>
<dbReference type="InterPro" id="IPR036188">
    <property type="entry name" value="FAD/NAD-bd_sf"/>
</dbReference>
<gene>
    <name evidence="1" type="ORF">HCZ30_09845</name>
</gene>
<reference evidence="1 2" key="1">
    <citation type="submission" date="2020-03" db="EMBL/GenBank/DDBJ databases">
        <title>Bacterial isolates of synthetic phycosphere.</title>
        <authorList>
            <person name="Fu H."/>
            <person name="Moran M.A."/>
        </authorList>
    </citation>
    <scope>NUCLEOTIDE SEQUENCE [LARGE SCALE GENOMIC DNA]</scope>
    <source>
        <strain evidence="1 2">HF1</strain>
    </source>
</reference>
<dbReference type="Pfam" id="PF04820">
    <property type="entry name" value="Trp_halogenase"/>
    <property type="match status" value="1"/>
</dbReference>
<evidence type="ECO:0000313" key="1">
    <source>
        <dbReference type="EMBL" id="NIY72737.1"/>
    </source>
</evidence>
<dbReference type="PIRSF" id="PIRSF011396">
    <property type="entry name" value="Trp_halogenase"/>
    <property type="match status" value="1"/>
</dbReference>
<dbReference type="Proteomes" id="UP000709466">
    <property type="component" value="Unassembled WGS sequence"/>
</dbReference>
<dbReference type="InterPro" id="IPR033856">
    <property type="entry name" value="Trp_halogen"/>
</dbReference>
<dbReference type="EMBL" id="JAATOP010000005">
    <property type="protein sequence ID" value="NIY72737.1"/>
    <property type="molecule type" value="Genomic_DNA"/>
</dbReference>